<evidence type="ECO:0000259" key="11">
    <source>
        <dbReference type="SMART" id="SM00014"/>
    </source>
</evidence>
<evidence type="ECO:0000313" key="12">
    <source>
        <dbReference type="EMBL" id="GLX85551.1"/>
    </source>
</evidence>
<dbReference type="EC" id="3.6.1.27" evidence="2"/>
<evidence type="ECO:0000256" key="3">
    <source>
        <dbReference type="ARBA" id="ARBA00022475"/>
    </source>
</evidence>
<dbReference type="Pfam" id="PF01569">
    <property type="entry name" value="PAP2"/>
    <property type="match status" value="1"/>
</dbReference>
<name>A0ABQ6HGB8_9GAMM</name>
<evidence type="ECO:0000256" key="8">
    <source>
        <dbReference type="ARBA" id="ARBA00032707"/>
    </source>
</evidence>
<evidence type="ECO:0000256" key="1">
    <source>
        <dbReference type="ARBA" id="ARBA00004651"/>
    </source>
</evidence>
<keyword evidence="6 10" id="KW-1133">Transmembrane helix</keyword>
<gene>
    <name evidence="12" type="ORF">tloyanaT_18030</name>
</gene>
<keyword evidence="7 10" id="KW-0472">Membrane</keyword>
<dbReference type="InterPro" id="IPR000326">
    <property type="entry name" value="PAP2/HPO"/>
</dbReference>
<feature type="transmembrane region" description="Helical" evidence="10">
    <location>
        <begin position="60"/>
        <end position="78"/>
    </location>
</feature>
<organism evidence="12 13">
    <name type="scientific">Thalassotalea loyana</name>
    <dbReference type="NCBI Taxonomy" id="280483"/>
    <lineage>
        <taxon>Bacteria</taxon>
        <taxon>Pseudomonadati</taxon>
        <taxon>Pseudomonadota</taxon>
        <taxon>Gammaproteobacteria</taxon>
        <taxon>Alteromonadales</taxon>
        <taxon>Colwelliaceae</taxon>
        <taxon>Thalassotalea</taxon>
    </lineage>
</organism>
<evidence type="ECO:0000256" key="6">
    <source>
        <dbReference type="ARBA" id="ARBA00022989"/>
    </source>
</evidence>
<dbReference type="SMART" id="SM00014">
    <property type="entry name" value="acidPPc"/>
    <property type="match status" value="1"/>
</dbReference>
<evidence type="ECO:0000256" key="4">
    <source>
        <dbReference type="ARBA" id="ARBA00022692"/>
    </source>
</evidence>
<feature type="transmembrane region" description="Helical" evidence="10">
    <location>
        <begin position="126"/>
        <end position="144"/>
    </location>
</feature>
<comment type="caution">
    <text evidence="12">The sequence shown here is derived from an EMBL/GenBank/DDBJ whole genome shotgun (WGS) entry which is preliminary data.</text>
</comment>
<dbReference type="PANTHER" id="PTHR14969:SF62">
    <property type="entry name" value="DECAPRENYLPHOSPHORYL-5-PHOSPHORIBOSE PHOSPHATASE RV3807C-RELATED"/>
    <property type="match status" value="1"/>
</dbReference>
<dbReference type="SUPFAM" id="SSF48317">
    <property type="entry name" value="Acid phosphatase/Vanadium-dependent haloperoxidase"/>
    <property type="match status" value="1"/>
</dbReference>
<keyword evidence="13" id="KW-1185">Reference proteome</keyword>
<evidence type="ECO:0000313" key="13">
    <source>
        <dbReference type="Proteomes" id="UP001157134"/>
    </source>
</evidence>
<keyword evidence="4 10" id="KW-0812">Transmembrane</keyword>
<feature type="transmembrane region" description="Helical" evidence="10">
    <location>
        <begin position="34"/>
        <end position="54"/>
    </location>
</feature>
<feature type="domain" description="Phosphatidic acid phosphatase type 2/haloperoxidase" evidence="11">
    <location>
        <begin position="64"/>
        <end position="171"/>
    </location>
</feature>
<reference evidence="12 13" key="1">
    <citation type="submission" date="2023-03" db="EMBL/GenBank/DDBJ databases">
        <title>Thalassotalea loyana LMG 22536T draft genome sequence.</title>
        <authorList>
            <person name="Sawabe T."/>
        </authorList>
    </citation>
    <scope>NUCLEOTIDE SEQUENCE [LARGE SCALE GENOMIC DNA]</scope>
    <source>
        <strain evidence="12 13">LMG 22536</strain>
    </source>
</reference>
<evidence type="ECO:0000256" key="2">
    <source>
        <dbReference type="ARBA" id="ARBA00012374"/>
    </source>
</evidence>
<dbReference type="RefSeq" id="WP_284297764.1">
    <property type="nucleotide sequence ID" value="NZ_BSSV01000003.1"/>
</dbReference>
<dbReference type="InterPro" id="IPR036938">
    <property type="entry name" value="PAP2/HPO_sf"/>
</dbReference>
<proteinExistence type="predicted"/>
<evidence type="ECO:0000256" key="10">
    <source>
        <dbReference type="SAM" id="Phobius"/>
    </source>
</evidence>
<comment type="catalytic activity">
    <reaction evidence="9">
        <text>di-trans,octa-cis-undecaprenyl diphosphate + H2O = di-trans,octa-cis-undecaprenyl phosphate + phosphate + H(+)</text>
        <dbReference type="Rhea" id="RHEA:28094"/>
        <dbReference type="ChEBI" id="CHEBI:15377"/>
        <dbReference type="ChEBI" id="CHEBI:15378"/>
        <dbReference type="ChEBI" id="CHEBI:43474"/>
        <dbReference type="ChEBI" id="CHEBI:58405"/>
        <dbReference type="ChEBI" id="CHEBI:60392"/>
        <dbReference type="EC" id="3.6.1.27"/>
    </reaction>
</comment>
<comment type="subcellular location">
    <subcellularLocation>
        <location evidence="1">Cell membrane</location>
        <topology evidence="1">Multi-pass membrane protein</topology>
    </subcellularLocation>
</comment>
<dbReference type="CDD" id="cd01610">
    <property type="entry name" value="PAP2_like"/>
    <property type="match status" value="1"/>
</dbReference>
<dbReference type="PANTHER" id="PTHR14969">
    <property type="entry name" value="SPHINGOSINE-1-PHOSPHATE PHOSPHOHYDROLASE"/>
    <property type="match status" value="1"/>
</dbReference>
<keyword evidence="3" id="KW-1003">Cell membrane</keyword>
<keyword evidence="5" id="KW-0378">Hydrolase</keyword>
<sequence length="172" mass="19369">MLLTKEYVNAVDLAIFKFLFLKTESKRYKESSRLISKTGDGYLYVAIGVFALLFEKEQGLIFFTHAIVLFAIYLPLYLTLKHTFKRERPCQLLTHYESYIRASDKFSMPSGHTSSAVLMAMIINQYYPEFGGVAFVWAGLIGLSRVTLGVHYPSDIFAGAMLGLTISLIGTL</sequence>
<accession>A0ABQ6HGB8</accession>
<evidence type="ECO:0000256" key="7">
    <source>
        <dbReference type="ARBA" id="ARBA00023136"/>
    </source>
</evidence>
<dbReference type="EMBL" id="BSSV01000003">
    <property type="protein sequence ID" value="GLX85551.1"/>
    <property type="molecule type" value="Genomic_DNA"/>
</dbReference>
<dbReference type="Gene3D" id="1.20.144.10">
    <property type="entry name" value="Phosphatidic acid phosphatase type 2/haloperoxidase"/>
    <property type="match status" value="1"/>
</dbReference>
<evidence type="ECO:0000256" key="9">
    <source>
        <dbReference type="ARBA" id="ARBA00047594"/>
    </source>
</evidence>
<dbReference type="Proteomes" id="UP001157134">
    <property type="component" value="Unassembled WGS sequence"/>
</dbReference>
<protein>
    <recommendedName>
        <fullName evidence="2">undecaprenyl-diphosphate phosphatase</fullName>
        <ecNumber evidence="2">3.6.1.27</ecNumber>
    </recommendedName>
    <alternativeName>
        <fullName evidence="8">Undecaprenyl pyrophosphate phosphatase</fullName>
    </alternativeName>
</protein>
<evidence type="ECO:0000256" key="5">
    <source>
        <dbReference type="ARBA" id="ARBA00022801"/>
    </source>
</evidence>